<gene>
    <name evidence="8" type="ORF">RHODO2019_16810</name>
</gene>
<dbReference type="Proteomes" id="UP001164965">
    <property type="component" value="Chromosome"/>
</dbReference>
<dbReference type="EMBL" id="CP110615">
    <property type="protein sequence ID" value="UZJ24747.1"/>
    <property type="molecule type" value="Genomic_DNA"/>
</dbReference>
<sequence length="207" mass="20651">MHAPRTTLLTGTALLILVAGCGPDAAVGAASSTAPTTTRSTTPSTTTPSTTTAPATTAATSPATTAPTCGVDLGASAVTAAVAQLRPAFTDPALADVAWDPTPDGGNYDPCATLSAASVTVQGATGGSPEQVMMFHDGAYQGTGTPEAYGLTTIDVAASTDDTVVVRYRYPKPGESNAGASGLATVRYQWVDGKVTMLDTLPPEITS</sequence>
<name>A0ABY6NZB5_9NOCA</name>
<feature type="signal peptide" evidence="7">
    <location>
        <begin position="1"/>
        <end position="25"/>
    </location>
</feature>
<accession>A0ABY6NZB5</accession>
<feature type="chain" id="PRO_5047548557" evidence="7">
    <location>
        <begin position="26"/>
        <end position="207"/>
    </location>
</feature>
<proteinExistence type="predicted"/>
<dbReference type="RefSeq" id="WP_265382853.1">
    <property type="nucleotide sequence ID" value="NZ_CP110615.1"/>
</dbReference>
<dbReference type="PROSITE" id="PS51257">
    <property type="entry name" value="PROKAR_LIPOPROTEIN"/>
    <property type="match status" value="1"/>
</dbReference>
<evidence type="ECO:0000256" key="2">
    <source>
        <dbReference type="ARBA" id="ARBA00022729"/>
    </source>
</evidence>
<keyword evidence="9" id="KW-1185">Reference proteome</keyword>
<keyword evidence="5 8" id="KW-0449">Lipoprotein</keyword>
<dbReference type="Pfam" id="PF14041">
    <property type="entry name" value="Lipoprotein_21"/>
    <property type="match status" value="1"/>
</dbReference>
<dbReference type="InterPro" id="IPR025971">
    <property type="entry name" value="LppP/LprE"/>
</dbReference>
<evidence type="ECO:0000256" key="5">
    <source>
        <dbReference type="ARBA" id="ARBA00023288"/>
    </source>
</evidence>
<feature type="compositionally biased region" description="Low complexity" evidence="6">
    <location>
        <begin position="29"/>
        <end position="64"/>
    </location>
</feature>
<keyword evidence="2 7" id="KW-0732">Signal</keyword>
<feature type="region of interest" description="Disordered" evidence="6">
    <location>
        <begin position="27"/>
        <end position="64"/>
    </location>
</feature>
<evidence type="ECO:0000256" key="6">
    <source>
        <dbReference type="SAM" id="MobiDB-lite"/>
    </source>
</evidence>
<keyword evidence="3" id="KW-0472">Membrane</keyword>
<evidence type="ECO:0000313" key="9">
    <source>
        <dbReference type="Proteomes" id="UP001164965"/>
    </source>
</evidence>
<evidence type="ECO:0000256" key="7">
    <source>
        <dbReference type="SAM" id="SignalP"/>
    </source>
</evidence>
<evidence type="ECO:0000256" key="4">
    <source>
        <dbReference type="ARBA" id="ARBA00023139"/>
    </source>
</evidence>
<keyword evidence="1" id="KW-1003">Cell membrane</keyword>
<evidence type="ECO:0000256" key="3">
    <source>
        <dbReference type="ARBA" id="ARBA00023136"/>
    </source>
</evidence>
<keyword evidence="4" id="KW-0564">Palmitate</keyword>
<reference evidence="8" key="1">
    <citation type="submission" date="2022-10" db="EMBL/GenBank/DDBJ databases">
        <title>Rhodococcus sp.75.</title>
        <authorList>
            <person name="Sun M."/>
        </authorList>
    </citation>
    <scope>NUCLEOTIDE SEQUENCE</scope>
    <source>
        <strain evidence="8">75</strain>
    </source>
</reference>
<protein>
    <submittedName>
        <fullName evidence="8">LppP/LprE family lipoprotein</fullName>
    </submittedName>
</protein>
<evidence type="ECO:0000313" key="8">
    <source>
        <dbReference type="EMBL" id="UZJ24747.1"/>
    </source>
</evidence>
<evidence type="ECO:0000256" key="1">
    <source>
        <dbReference type="ARBA" id="ARBA00022475"/>
    </source>
</evidence>
<organism evidence="8 9">
    <name type="scientific">Rhodococcus antarcticus</name>
    <dbReference type="NCBI Taxonomy" id="2987751"/>
    <lineage>
        <taxon>Bacteria</taxon>
        <taxon>Bacillati</taxon>
        <taxon>Actinomycetota</taxon>
        <taxon>Actinomycetes</taxon>
        <taxon>Mycobacteriales</taxon>
        <taxon>Nocardiaceae</taxon>
        <taxon>Rhodococcus</taxon>
    </lineage>
</organism>